<dbReference type="PRINTS" id="PR00237">
    <property type="entry name" value="GPCRRHODOPSN"/>
</dbReference>
<evidence type="ECO:0000259" key="11">
    <source>
        <dbReference type="PROSITE" id="PS50262"/>
    </source>
</evidence>
<dbReference type="Gene3D" id="1.20.1070.10">
    <property type="entry name" value="Rhodopsin 7-helix transmembrane proteins"/>
    <property type="match status" value="1"/>
</dbReference>
<dbReference type="PhylomeDB" id="A7RFK8"/>
<dbReference type="InParanoid" id="A7RFK8"/>
<keyword evidence="2" id="KW-1003">Cell membrane</keyword>
<evidence type="ECO:0000256" key="8">
    <source>
        <dbReference type="ARBA" id="ARBA00023180"/>
    </source>
</evidence>
<feature type="transmembrane region" description="Helical" evidence="10">
    <location>
        <begin position="150"/>
        <end position="172"/>
    </location>
</feature>
<dbReference type="GO" id="GO:0005886">
    <property type="term" value="C:plasma membrane"/>
    <property type="evidence" value="ECO:0000318"/>
    <property type="project" value="GO_Central"/>
</dbReference>
<evidence type="ECO:0000256" key="1">
    <source>
        <dbReference type="ARBA" id="ARBA00004651"/>
    </source>
</evidence>
<organism evidence="12 13">
    <name type="scientific">Nematostella vectensis</name>
    <name type="common">Starlet sea anemone</name>
    <dbReference type="NCBI Taxonomy" id="45351"/>
    <lineage>
        <taxon>Eukaryota</taxon>
        <taxon>Metazoa</taxon>
        <taxon>Cnidaria</taxon>
        <taxon>Anthozoa</taxon>
        <taxon>Hexacorallia</taxon>
        <taxon>Actiniaria</taxon>
        <taxon>Edwardsiidae</taxon>
        <taxon>Nematostella</taxon>
    </lineage>
</organism>
<name>A7RFK8_NEMVE</name>
<dbReference type="HOGENOM" id="CLU_765723_0_0_1"/>
<gene>
    <name evidence="12" type="ORF">NEMVEDRAFT_v1g196457</name>
</gene>
<dbReference type="PANTHER" id="PTHR24246:SF27">
    <property type="entry name" value="ADENOSINE RECEPTOR, ISOFORM A"/>
    <property type="match status" value="1"/>
</dbReference>
<feature type="transmembrane region" description="Helical" evidence="10">
    <location>
        <begin position="68"/>
        <end position="92"/>
    </location>
</feature>
<reference evidence="12 13" key="1">
    <citation type="journal article" date="2007" name="Science">
        <title>Sea anemone genome reveals ancestral eumetazoan gene repertoire and genomic organization.</title>
        <authorList>
            <person name="Putnam N.H."/>
            <person name="Srivastava M."/>
            <person name="Hellsten U."/>
            <person name="Dirks B."/>
            <person name="Chapman J."/>
            <person name="Salamov A."/>
            <person name="Terry A."/>
            <person name="Shapiro H."/>
            <person name="Lindquist E."/>
            <person name="Kapitonov V.V."/>
            <person name="Jurka J."/>
            <person name="Genikhovich G."/>
            <person name="Grigoriev I.V."/>
            <person name="Lucas S.M."/>
            <person name="Steele R.E."/>
            <person name="Finnerty J.R."/>
            <person name="Technau U."/>
            <person name="Martindale M.Q."/>
            <person name="Rokhsar D.S."/>
        </authorList>
    </citation>
    <scope>NUCLEOTIDE SEQUENCE [LARGE SCALE GENOMIC DNA]</scope>
    <source>
        <strain evidence="13">CH2 X CH6</strain>
    </source>
</reference>
<dbReference type="CDD" id="cd00637">
    <property type="entry name" value="7tm_classA_rhodopsin-like"/>
    <property type="match status" value="1"/>
</dbReference>
<evidence type="ECO:0000256" key="6">
    <source>
        <dbReference type="ARBA" id="ARBA00023136"/>
    </source>
</evidence>
<dbReference type="InterPro" id="IPR000276">
    <property type="entry name" value="GPCR_Rhodpsn"/>
</dbReference>
<dbReference type="Pfam" id="PF00001">
    <property type="entry name" value="7tm_1"/>
    <property type="match status" value="1"/>
</dbReference>
<accession>A7RFK8</accession>
<keyword evidence="6 10" id="KW-0472">Membrane</keyword>
<keyword evidence="3 10" id="KW-0812">Transmembrane</keyword>
<keyword evidence="5" id="KW-0297">G-protein coupled receptor</keyword>
<keyword evidence="13" id="KW-1185">Reference proteome</keyword>
<protein>
    <recommendedName>
        <fullName evidence="11">G-protein coupled receptors family 1 profile domain-containing protein</fullName>
    </recommendedName>
</protein>
<feature type="transmembrane region" description="Helical" evidence="10">
    <location>
        <begin position="268"/>
        <end position="292"/>
    </location>
</feature>
<dbReference type="Proteomes" id="UP000001593">
    <property type="component" value="Unassembled WGS sequence"/>
</dbReference>
<dbReference type="GO" id="GO:0001609">
    <property type="term" value="F:G protein-coupled adenosine receptor activity"/>
    <property type="evidence" value="ECO:0000318"/>
    <property type="project" value="GO_Central"/>
</dbReference>
<feature type="transmembrane region" description="Helical" evidence="10">
    <location>
        <begin position="30"/>
        <end position="56"/>
    </location>
</feature>
<evidence type="ECO:0000313" key="12">
    <source>
        <dbReference type="EMBL" id="EDO49739.1"/>
    </source>
</evidence>
<dbReference type="eggNOG" id="KOG3656">
    <property type="taxonomic scope" value="Eukaryota"/>
</dbReference>
<evidence type="ECO:0000256" key="10">
    <source>
        <dbReference type="SAM" id="Phobius"/>
    </source>
</evidence>
<dbReference type="AlphaFoldDB" id="A7RFK8"/>
<dbReference type="PANTHER" id="PTHR24246">
    <property type="entry name" value="OLFACTORY RECEPTOR AND ADENOSINE RECEPTOR"/>
    <property type="match status" value="1"/>
</dbReference>
<dbReference type="InterPro" id="IPR017452">
    <property type="entry name" value="GPCR_Rhodpsn_7TM"/>
</dbReference>
<keyword evidence="4 10" id="KW-1133">Transmembrane helix</keyword>
<dbReference type="GO" id="GO:0007186">
    <property type="term" value="P:G protein-coupled receptor signaling pathway"/>
    <property type="evidence" value="ECO:0000318"/>
    <property type="project" value="GO_Central"/>
</dbReference>
<evidence type="ECO:0000256" key="9">
    <source>
        <dbReference type="ARBA" id="ARBA00023224"/>
    </source>
</evidence>
<evidence type="ECO:0000256" key="5">
    <source>
        <dbReference type="ARBA" id="ARBA00023040"/>
    </source>
</evidence>
<evidence type="ECO:0000256" key="2">
    <source>
        <dbReference type="ARBA" id="ARBA00022475"/>
    </source>
</evidence>
<evidence type="ECO:0000313" key="13">
    <source>
        <dbReference type="Proteomes" id="UP000001593"/>
    </source>
</evidence>
<dbReference type="OMA" id="VLFQANC"/>
<dbReference type="STRING" id="45351.A7RFK8"/>
<dbReference type="PROSITE" id="PS50262">
    <property type="entry name" value="G_PROTEIN_RECEP_F1_2"/>
    <property type="match status" value="1"/>
</dbReference>
<dbReference type="EMBL" id="DS469508">
    <property type="protein sequence ID" value="EDO49739.1"/>
    <property type="molecule type" value="Genomic_DNA"/>
</dbReference>
<keyword evidence="7" id="KW-0675">Receptor</keyword>
<sequence length="362" mass="40990">MVNESEGAFLGINNRSSSEAFPGRDLPKIYVVRGIISIVLAFVTSLANGFVIFLFIKDPHRKIRNSPTNVLISSLAFVDFSVGILLEPISAFWYLTYHVDKAVPFHGRHLEMAEAFLLLVSVFHLLGITRDRVMAVLSPLQYSQTTRKKSYLVVVCIWVYCVAAIISLRFIGKSYLRNIIFCLHIDIAIVVSVVLFACVLYSLRKQTKTLQSFNVDRTVTLRAVKREKKVTKTMGLMLAVFILCTLPWFVMMQMLPLCKTCQRNMDKLIWAFKLTFVLFQANCALNPFLCAWRLPKYNAALKAIFRSSFSHPRKWSQQTTLSLSMTTRNSSLVKFYNDGLTLKSLSPINLGSENTVVSLNSG</sequence>
<feature type="domain" description="G-protein coupled receptors family 1 profile" evidence="11">
    <location>
        <begin position="47"/>
        <end position="290"/>
    </location>
</feature>
<proteinExistence type="predicted"/>
<evidence type="ECO:0000256" key="3">
    <source>
        <dbReference type="ARBA" id="ARBA00022692"/>
    </source>
</evidence>
<evidence type="ECO:0000256" key="7">
    <source>
        <dbReference type="ARBA" id="ARBA00023170"/>
    </source>
</evidence>
<keyword evidence="8" id="KW-0325">Glycoprotein</keyword>
<feature type="transmembrane region" description="Helical" evidence="10">
    <location>
        <begin position="235"/>
        <end position="256"/>
    </location>
</feature>
<evidence type="ECO:0000256" key="4">
    <source>
        <dbReference type="ARBA" id="ARBA00022989"/>
    </source>
</evidence>
<keyword evidence="9" id="KW-0807">Transducer</keyword>
<dbReference type="SUPFAM" id="SSF81321">
    <property type="entry name" value="Family A G protein-coupled receptor-like"/>
    <property type="match status" value="1"/>
</dbReference>
<feature type="transmembrane region" description="Helical" evidence="10">
    <location>
        <begin position="178"/>
        <end position="203"/>
    </location>
</feature>
<feature type="transmembrane region" description="Helical" evidence="10">
    <location>
        <begin position="112"/>
        <end position="129"/>
    </location>
</feature>
<comment type="subcellular location">
    <subcellularLocation>
        <location evidence="1">Cell membrane</location>
        <topology evidence="1">Multi-pass membrane protein</topology>
    </subcellularLocation>
</comment>